<feature type="region of interest" description="Disordered" evidence="7">
    <location>
        <begin position="135"/>
        <end position="180"/>
    </location>
</feature>
<sequence length="381" mass="44819">MDINEVPWRRLCALVFFACVMRWPSTTCAPVRADRTGRQRYILPISDEAKNYAAKYLKARGYLDSTERLHSFRLVNALREFQKDRGLTPNGEFDMRTQAEMHEFRCGAADSELSNLLTDEDEELLETDDGLDGRRIHRRNKRQSRRQLQQIYRQQLQARRRRQREQARRRSRERQATTTRAPTRRIVENYSVEYLARWWFNCDLKWKVVNDSPKRNPAEVRNITATVLNRWADAGNLGTPVIQFNETQSQDADLRVSFVGRRHFDGNDFDGPGGILAHAFLPLVSGPYIGDLHLDEDEDWSPDSLAGKLMYYITLHEMGHALGLQHSMEFDAVMYPFIGSRHIERTELKQDDINKFRETYPKRWCDHLDEVPTQAKFKRRR</sequence>
<dbReference type="Pfam" id="PF00413">
    <property type="entry name" value="Peptidase_M10"/>
    <property type="match status" value="1"/>
</dbReference>
<evidence type="ECO:0000256" key="2">
    <source>
        <dbReference type="ARBA" id="ARBA00022670"/>
    </source>
</evidence>
<keyword evidence="5" id="KW-0862">Zinc</keyword>
<dbReference type="PANTHER" id="PTHR10201">
    <property type="entry name" value="MATRIX METALLOPROTEINASE"/>
    <property type="match status" value="1"/>
</dbReference>
<dbReference type="Gene3D" id="3.40.390.10">
    <property type="entry name" value="Collagenase (Catalytic Domain)"/>
    <property type="match status" value="1"/>
</dbReference>
<dbReference type="InterPro" id="IPR024079">
    <property type="entry name" value="MetalloPept_cat_dom_sf"/>
</dbReference>
<dbReference type="Proteomes" id="UP000695022">
    <property type="component" value="Unplaced"/>
</dbReference>
<keyword evidence="6" id="KW-0482">Metalloprotease</keyword>
<evidence type="ECO:0000256" key="4">
    <source>
        <dbReference type="ARBA" id="ARBA00022801"/>
    </source>
</evidence>
<dbReference type="InterPro" id="IPR021190">
    <property type="entry name" value="Pept_M10A"/>
</dbReference>
<organism evidence="10 11">
    <name type="scientific">Priapulus caudatus</name>
    <name type="common">Priapulid worm</name>
    <dbReference type="NCBI Taxonomy" id="37621"/>
    <lineage>
        <taxon>Eukaryota</taxon>
        <taxon>Metazoa</taxon>
        <taxon>Ecdysozoa</taxon>
        <taxon>Scalidophora</taxon>
        <taxon>Priapulida</taxon>
        <taxon>Priapulimorpha</taxon>
        <taxon>Priapulimorphida</taxon>
        <taxon>Priapulidae</taxon>
        <taxon>Priapulus</taxon>
    </lineage>
</organism>
<proteinExistence type="inferred from homology"/>
<comment type="similarity">
    <text evidence="1">Belongs to the peptidase M10A family.</text>
</comment>
<dbReference type="InterPro" id="IPR036365">
    <property type="entry name" value="PGBD-like_sf"/>
</dbReference>
<evidence type="ECO:0000256" key="5">
    <source>
        <dbReference type="ARBA" id="ARBA00022833"/>
    </source>
</evidence>
<dbReference type="PANTHER" id="PTHR10201:SF323">
    <property type="entry name" value="MATRIX METALLOPROTEINASE-21"/>
    <property type="match status" value="1"/>
</dbReference>
<dbReference type="GeneID" id="106813185"/>
<evidence type="ECO:0000313" key="10">
    <source>
        <dbReference type="Proteomes" id="UP000695022"/>
    </source>
</evidence>
<reference evidence="11" key="1">
    <citation type="submission" date="2025-08" db="UniProtKB">
        <authorList>
            <consortium name="RefSeq"/>
        </authorList>
    </citation>
    <scope>IDENTIFICATION</scope>
</reference>
<evidence type="ECO:0000256" key="1">
    <source>
        <dbReference type="ARBA" id="ARBA00010370"/>
    </source>
</evidence>
<accession>A0ABM1EKL7</accession>
<feature type="chain" id="PRO_5045273110" evidence="8">
    <location>
        <begin position="29"/>
        <end position="381"/>
    </location>
</feature>
<dbReference type="PRINTS" id="PR00138">
    <property type="entry name" value="MATRIXIN"/>
</dbReference>
<dbReference type="SMART" id="SM00235">
    <property type="entry name" value="ZnMc"/>
    <property type="match status" value="1"/>
</dbReference>
<keyword evidence="10" id="KW-1185">Reference proteome</keyword>
<dbReference type="InterPro" id="IPR002477">
    <property type="entry name" value="Peptidoglycan-bd-like"/>
</dbReference>
<feature type="domain" description="Peptidase metallopeptidase" evidence="9">
    <location>
        <begin position="195"/>
        <end position="362"/>
    </location>
</feature>
<evidence type="ECO:0000259" key="9">
    <source>
        <dbReference type="SMART" id="SM00235"/>
    </source>
</evidence>
<dbReference type="SUPFAM" id="SSF47090">
    <property type="entry name" value="PGBD-like"/>
    <property type="match status" value="1"/>
</dbReference>
<name>A0ABM1EKL7_PRICU</name>
<keyword evidence="2" id="KW-0645">Protease</keyword>
<keyword evidence="4" id="KW-0378">Hydrolase</keyword>
<dbReference type="InterPro" id="IPR006026">
    <property type="entry name" value="Peptidase_Metallo"/>
</dbReference>
<keyword evidence="3" id="KW-0479">Metal-binding</keyword>
<dbReference type="SUPFAM" id="SSF55486">
    <property type="entry name" value="Metalloproteases ('zincins'), catalytic domain"/>
    <property type="match status" value="1"/>
</dbReference>
<dbReference type="PIRSF" id="PIRSF001191">
    <property type="entry name" value="Peptidase_M10A_matrix"/>
    <property type="match status" value="1"/>
</dbReference>
<evidence type="ECO:0000256" key="8">
    <source>
        <dbReference type="SAM" id="SignalP"/>
    </source>
</evidence>
<feature type="signal peptide" evidence="8">
    <location>
        <begin position="1"/>
        <end position="28"/>
    </location>
</feature>
<dbReference type="Pfam" id="PF01471">
    <property type="entry name" value="PG_binding_1"/>
    <property type="match status" value="1"/>
</dbReference>
<dbReference type="InterPro" id="IPR001818">
    <property type="entry name" value="Pept_M10_metallopeptidase"/>
</dbReference>
<gene>
    <name evidence="11" type="primary">LOC106813185</name>
</gene>
<evidence type="ECO:0000256" key="7">
    <source>
        <dbReference type="SAM" id="MobiDB-lite"/>
    </source>
</evidence>
<feature type="compositionally biased region" description="Low complexity" evidence="7">
    <location>
        <begin position="146"/>
        <end position="157"/>
    </location>
</feature>
<dbReference type="RefSeq" id="XP_014672738.1">
    <property type="nucleotide sequence ID" value="XM_014817252.1"/>
</dbReference>
<dbReference type="InterPro" id="IPR033739">
    <property type="entry name" value="M10A_MMP"/>
</dbReference>
<dbReference type="CDD" id="cd04278">
    <property type="entry name" value="ZnMc_MMP"/>
    <property type="match status" value="1"/>
</dbReference>
<evidence type="ECO:0000256" key="6">
    <source>
        <dbReference type="ARBA" id="ARBA00023049"/>
    </source>
</evidence>
<feature type="compositionally biased region" description="Basic residues" evidence="7">
    <location>
        <begin position="158"/>
        <end position="172"/>
    </location>
</feature>
<keyword evidence="8" id="KW-0732">Signal</keyword>
<evidence type="ECO:0000313" key="11">
    <source>
        <dbReference type="RefSeq" id="XP_014672738.1"/>
    </source>
</evidence>
<feature type="compositionally biased region" description="Basic residues" evidence="7">
    <location>
        <begin position="135"/>
        <end position="145"/>
    </location>
</feature>
<protein>
    <submittedName>
        <fullName evidence="11">Matrix metalloproteinase-18-like</fullName>
    </submittedName>
</protein>
<evidence type="ECO:0000256" key="3">
    <source>
        <dbReference type="ARBA" id="ARBA00022723"/>
    </source>
</evidence>